<gene>
    <name evidence="1" type="ORF">K488DRAFT_45751</name>
</gene>
<dbReference type="EMBL" id="MU273503">
    <property type="protein sequence ID" value="KAI0034280.1"/>
    <property type="molecule type" value="Genomic_DNA"/>
</dbReference>
<reference evidence="1" key="1">
    <citation type="submission" date="2021-02" db="EMBL/GenBank/DDBJ databases">
        <authorList>
            <consortium name="DOE Joint Genome Institute"/>
            <person name="Ahrendt S."/>
            <person name="Looney B.P."/>
            <person name="Miyauchi S."/>
            <person name="Morin E."/>
            <person name="Drula E."/>
            <person name="Courty P.E."/>
            <person name="Chicoki N."/>
            <person name="Fauchery L."/>
            <person name="Kohler A."/>
            <person name="Kuo A."/>
            <person name="Labutti K."/>
            <person name="Pangilinan J."/>
            <person name="Lipzen A."/>
            <person name="Riley R."/>
            <person name="Andreopoulos W."/>
            <person name="He G."/>
            <person name="Johnson J."/>
            <person name="Barry K.W."/>
            <person name="Grigoriev I.V."/>
            <person name="Nagy L."/>
            <person name="Hibbett D."/>
            <person name="Henrissat B."/>
            <person name="Matheny P.B."/>
            <person name="Labbe J."/>
            <person name="Martin F."/>
        </authorList>
    </citation>
    <scope>NUCLEOTIDE SEQUENCE</scope>
    <source>
        <strain evidence="1">EC-137</strain>
    </source>
</reference>
<accession>A0ACB8QRP5</accession>
<protein>
    <submittedName>
        <fullName evidence="1">Uncharacterized protein</fullName>
    </submittedName>
</protein>
<evidence type="ECO:0000313" key="2">
    <source>
        <dbReference type="Proteomes" id="UP000814128"/>
    </source>
</evidence>
<keyword evidence="2" id="KW-1185">Reference proteome</keyword>
<evidence type="ECO:0000313" key="1">
    <source>
        <dbReference type="EMBL" id="KAI0034280.1"/>
    </source>
</evidence>
<name>A0ACB8QRP5_9AGAM</name>
<reference evidence="1" key="2">
    <citation type="journal article" date="2022" name="New Phytol.">
        <title>Evolutionary transition to the ectomycorrhizal habit in the genomes of a hyperdiverse lineage of mushroom-forming fungi.</title>
        <authorList>
            <person name="Looney B."/>
            <person name="Miyauchi S."/>
            <person name="Morin E."/>
            <person name="Drula E."/>
            <person name="Courty P.E."/>
            <person name="Kohler A."/>
            <person name="Kuo A."/>
            <person name="LaButti K."/>
            <person name="Pangilinan J."/>
            <person name="Lipzen A."/>
            <person name="Riley R."/>
            <person name="Andreopoulos W."/>
            <person name="He G."/>
            <person name="Johnson J."/>
            <person name="Nolan M."/>
            <person name="Tritt A."/>
            <person name="Barry K.W."/>
            <person name="Grigoriev I.V."/>
            <person name="Nagy L.G."/>
            <person name="Hibbett D."/>
            <person name="Henrissat B."/>
            <person name="Matheny P.B."/>
            <person name="Labbe J."/>
            <person name="Martin F.M."/>
        </authorList>
    </citation>
    <scope>NUCLEOTIDE SEQUENCE</scope>
    <source>
        <strain evidence="1">EC-137</strain>
    </source>
</reference>
<comment type="caution">
    <text evidence="1">The sequence shown here is derived from an EMBL/GenBank/DDBJ whole genome shotgun (WGS) entry which is preliminary data.</text>
</comment>
<organism evidence="1 2">
    <name type="scientific">Vararia minispora EC-137</name>
    <dbReference type="NCBI Taxonomy" id="1314806"/>
    <lineage>
        <taxon>Eukaryota</taxon>
        <taxon>Fungi</taxon>
        <taxon>Dikarya</taxon>
        <taxon>Basidiomycota</taxon>
        <taxon>Agaricomycotina</taxon>
        <taxon>Agaricomycetes</taxon>
        <taxon>Russulales</taxon>
        <taxon>Lachnocladiaceae</taxon>
        <taxon>Vararia</taxon>
    </lineage>
</organism>
<sequence length="558" mass="60283">MSVAPPAALSSTTLWATASKEWVIPPKPKPGRKPKKDASSSSSTATTAAAQITTDDGRRVQNRAAQRAFRERKQSQLAELQARILQYEQGEIERNVALQQVAKRLKEENDQLREENLSLRGKLLQVERERDSSKRPHEEFFSDEGYSDARLRKKSRIVGDDFAHASTASVAASIPFFPSPPSLVSSPGSNLSDHSFSPVPEPSQQASIFTPQISLGGVFDFQSTPTTSSRPPVYESAAPAETFDCGFCSDNNPCVCRELALHTQQQQQPPPLRIDTFKVEVEDKLRPTPLTTPVGIVRPNILDNLPAYQPAVPLRRRTANTPAKPLFPVIPPGTDCSSGRTVPGAACSGDPSNCPACADDAFGKAFCTAVGEAVNSQGRCADCPDRPSMSDGGAAGPSLCCGMPDLCGGNCKSIRGRENTETIPTSEAWRRIKSHPNVSFTDLSLLADVVARRSKCTGPTVVIEPAPGAFTPERCESPGVAPPRPSALTAEQDAVLLSDPHAHYKQLQRERSAVSSSPPPRLVPHDELVECARRRVRMVHADGVREALRFLDAKFGQA</sequence>
<proteinExistence type="predicted"/>
<dbReference type="Proteomes" id="UP000814128">
    <property type="component" value="Unassembled WGS sequence"/>
</dbReference>